<reference evidence="2" key="1">
    <citation type="submission" date="2020-10" db="EMBL/GenBank/DDBJ databases">
        <authorList>
            <person name="Han B."/>
            <person name="Lu T."/>
            <person name="Zhao Q."/>
            <person name="Huang X."/>
            <person name="Zhao Y."/>
        </authorList>
    </citation>
    <scope>NUCLEOTIDE SEQUENCE</scope>
</reference>
<feature type="compositionally biased region" description="Basic and acidic residues" evidence="1">
    <location>
        <begin position="24"/>
        <end position="38"/>
    </location>
</feature>
<name>A0A811MCJ3_9POAL</name>
<accession>A0A811MCJ3</accession>
<evidence type="ECO:0000313" key="2">
    <source>
        <dbReference type="EMBL" id="CAD6202805.1"/>
    </source>
</evidence>
<feature type="region of interest" description="Disordered" evidence="1">
    <location>
        <begin position="1"/>
        <end position="106"/>
    </location>
</feature>
<evidence type="ECO:0000256" key="1">
    <source>
        <dbReference type="SAM" id="MobiDB-lite"/>
    </source>
</evidence>
<evidence type="ECO:0000313" key="3">
    <source>
        <dbReference type="Proteomes" id="UP000604825"/>
    </source>
</evidence>
<sequence>MGAITACAEDIGKRKGKPSIPGRKLLDPCREEERREEGETAPVRAESRRWTGNGAAAVVSRGSGVRTSAGAKRGRRWVGQSRPRPPADVRSRERRAGGVRRGVVAA</sequence>
<comment type="caution">
    <text evidence="2">The sequence shown here is derived from an EMBL/GenBank/DDBJ whole genome shotgun (WGS) entry which is preliminary data.</text>
</comment>
<keyword evidence="3" id="KW-1185">Reference proteome</keyword>
<gene>
    <name evidence="2" type="ORF">NCGR_LOCUS1043</name>
</gene>
<protein>
    <submittedName>
        <fullName evidence="2">Uncharacterized protein</fullName>
    </submittedName>
</protein>
<dbReference type="Proteomes" id="UP000604825">
    <property type="component" value="Unassembled WGS sequence"/>
</dbReference>
<proteinExistence type="predicted"/>
<dbReference type="AlphaFoldDB" id="A0A811MCJ3"/>
<feature type="compositionally biased region" description="Basic and acidic residues" evidence="1">
    <location>
        <begin position="85"/>
        <end position="96"/>
    </location>
</feature>
<organism evidence="2 3">
    <name type="scientific">Miscanthus lutarioriparius</name>
    <dbReference type="NCBI Taxonomy" id="422564"/>
    <lineage>
        <taxon>Eukaryota</taxon>
        <taxon>Viridiplantae</taxon>
        <taxon>Streptophyta</taxon>
        <taxon>Embryophyta</taxon>
        <taxon>Tracheophyta</taxon>
        <taxon>Spermatophyta</taxon>
        <taxon>Magnoliopsida</taxon>
        <taxon>Liliopsida</taxon>
        <taxon>Poales</taxon>
        <taxon>Poaceae</taxon>
        <taxon>PACMAD clade</taxon>
        <taxon>Panicoideae</taxon>
        <taxon>Andropogonodae</taxon>
        <taxon>Andropogoneae</taxon>
        <taxon>Saccharinae</taxon>
        <taxon>Miscanthus</taxon>
    </lineage>
</organism>
<dbReference type="EMBL" id="CAJGYO010000001">
    <property type="protein sequence ID" value="CAD6202805.1"/>
    <property type="molecule type" value="Genomic_DNA"/>
</dbReference>